<dbReference type="InterPro" id="IPR025087">
    <property type="entry name" value="DUF3965"/>
</dbReference>
<evidence type="ECO:0000313" key="2">
    <source>
        <dbReference type="EMBL" id="TKI83286.1"/>
    </source>
</evidence>
<accession>A0A4U3A5E7</accession>
<dbReference type="EMBL" id="SZON01002884">
    <property type="protein sequence ID" value="TKI83286.1"/>
    <property type="molecule type" value="Genomic_DNA"/>
</dbReference>
<gene>
    <name evidence="2" type="ORF">FC699_32265</name>
</gene>
<evidence type="ECO:0000259" key="1">
    <source>
        <dbReference type="Pfam" id="PF13112"/>
    </source>
</evidence>
<name>A0A4U3A5E7_9BACI</name>
<protein>
    <submittedName>
        <fullName evidence="2">DUF3965 domain-containing protein</fullName>
    </submittedName>
</protein>
<organism evidence="2 3">
    <name type="scientific">Bacillus wiedmannii</name>
    <dbReference type="NCBI Taxonomy" id="1890302"/>
    <lineage>
        <taxon>Bacteria</taxon>
        <taxon>Bacillati</taxon>
        <taxon>Bacillota</taxon>
        <taxon>Bacilli</taxon>
        <taxon>Bacillales</taxon>
        <taxon>Bacillaceae</taxon>
        <taxon>Bacillus</taxon>
        <taxon>Bacillus cereus group</taxon>
    </lineage>
</organism>
<sequence length="81" mass="9623">AVLACQRAVLSQISDRLDPLKTTHVDDYLYVMKEMMEHMTIGIMDRYDHFIGKLLSYVPFFEMIQVPQHAYYCEELLYICK</sequence>
<dbReference type="AlphaFoldDB" id="A0A4U3A5E7"/>
<feature type="non-terminal residue" evidence="2">
    <location>
        <position position="81"/>
    </location>
</feature>
<comment type="caution">
    <text evidence="2">The sequence shown here is derived from an EMBL/GenBank/DDBJ whole genome shotgun (WGS) entry which is preliminary data.</text>
</comment>
<reference evidence="2 3" key="1">
    <citation type="journal article" date="2019" name="Environ. Microbiol.">
        <title>An active ?-lactamase is a part of an orchestrated cell wall stress resistance network of Bacillus subtilis and related rhizosphere species.</title>
        <authorList>
            <person name="Bucher T."/>
            <person name="Keren-Paz A."/>
            <person name="Hausser J."/>
            <person name="Olender T."/>
            <person name="Cytryn E."/>
            <person name="Kolodkin-Gal I."/>
        </authorList>
    </citation>
    <scope>NUCLEOTIDE SEQUENCE [LARGE SCALE GENOMIC DNA]</scope>
    <source>
        <strain evidence="2 3">I5</strain>
    </source>
</reference>
<feature type="non-terminal residue" evidence="2">
    <location>
        <position position="1"/>
    </location>
</feature>
<evidence type="ECO:0000313" key="3">
    <source>
        <dbReference type="Proteomes" id="UP000305222"/>
    </source>
</evidence>
<feature type="domain" description="DUF3965" evidence="1">
    <location>
        <begin position="1"/>
        <end position="81"/>
    </location>
</feature>
<dbReference type="Pfam" id="PF13112">
    <property type="entry name" value="DUF3965"/>
    <property type="match status" value="1"/>
</dbReference>
<proteinExistence type="predicted"/>
<dbReference type="Proteomes" id="UP000305222">
    <property type="component" value="Unassembled WGS sequence"/>
</dbReference>